<dbReference type="GO" id="GO:0015232">
    <property type="term" value="F:heme transmembrane transporter activity"/>
    <property type="evidence" value="ECO:0007669"/>
    <property type="project" value="InterPro"/>
</dbReference>
<evidence type="ECO:0000313" key="14">
    <source>
        <dbReference type="EMBL" id="TFZ83236.1"/>
    </source>
</evidence>
<dbReference type="PRINTS" id="PR01414">
    <property type="entry name" value="CCMBBIOGNSIS"/>
</dbReference>
<keyword evidence="11 12" id="KW-0472">Membrane</keyword>
<dbReference type="InterPro" id="IPR026031">
    <property type="entry name" value="Cyt_c_CcmB_bac"/>
</dbReference>
<evidence type="ECO:0000256" key="13">
    <source>
        <dbReference type="SAM" id="Phobius"/>
    </source>
</evidence>
<keyword evidence="15" id="KW-1185">Reference proteome</keyword>
<feature type="transmembrane region" description="Helical" evidence="13">
    <location>
        <begin position="97"/>
        <end position="121"/>
    </location>
</feature>
<keyword evidence="9 12" id="KW-0201">Cytochrome c-type biogenesis</keyword>
<comment type="subcellular location">
    <subcellularLocation>
        <location evidence="2">Cell inner membrane</location>
        <topology evidence="2">Multi-pass membrane protein</topology>
    </subcellularLocation>
</comment>
<protein>
    <recommendedName>
        <fullName evidence="4 12">Heme exporter protein B</fullName>
    </recommendedName>
</protein>
<dbReference type="GO" id="GO:1903607">
    <property type="term" value="P:cytochrome c biosynthetic process"/>
    <property type="evidence" value="ECO:0007669"/>
    <property type="project" value="TreeGrafter"/>
</dbReference>
<feature type="transmembrane region" description="Helical" evidence="13">
    <location>
        <begin position="133"/>
        <end position="158"/>
    </location>
</feature>
<organism evidence="14 15">
    <name type="scientific">Candidatus Macondimonas diazotrophica</name>
    <dbReference type="NCBI Taxonomy" id="2305248"/>
    <lineage>
        <taxon>Bacteria</taxon>
        <taxon>Pseudomonadati</taxon>
        <taxon>Pseudomonadota</taxon>
        <taxon>Gammaproteobacteria</taxon>
        <taxon>Chromatiales</taxon>
        <taxon>Ectothiorhodospiraceae</taxon>
        <taxon>Candidatus Macondimonas</taxon>
    </lineage>
</organism>
<evidence type="ECO:0000313" key="15">
    <source>
        <dbReference type="Proteomes" id="UP000297890"/>
    </source>
</evidence>
<dbReference type="GO" id="GO:0017004">
    <property type="term" value="P:cytochrome complex assembly"/>
    <property type="evidence" value="ECO:0007669"/>
    <property type="project" value="UniProtKB-KW"/>
</dbReference>
<dbReference type="InterPro" id="IPR003544">
    <property type="entry name" value="Cyt_c_biogenesis_CcmB"/>
</dbReference>
<evidence type="ECO:0000256" key="12">
    <source>
        <dbReference type="PIRNR" id="PIRNR002764"/>
    </source>
</evidence>
<name>A0A4Z0F9X4_9GAMM</name>
<evidence type="ECO:0000256" key="6">
    <source>
        <dbReference type="ARBA" id="ARBA00022475"/>
    </source>
</evidence>
<evidence type="ECO:0000256" key="10">
    <source>
        <dbReference type="ARBA" id="ARBA00022989"/>
    </source>
</evidence>
<dbReference type="RefSeq" id="WP_135281116.1">
    <property type="nucleotide sequence ID" value="NZ_SRIO01000004.1"/>
</dbReference>
<keyword evidence="8 13" id="KW-0812">Transmembrane</keyword>
<feature type="transmembrane region" description="Helical" evidence="13">
    <location>
        <begin position="165"/>
        <end position="186"/>
    </location>
</feature>
<dbReference type="OrthoDB" id="9799895at2"/>
<keyword evidence="6 12" id="KW-1003">Cell membrane</keyword>
<keyword evidence="10 13" id="KW-1133">Transmembrane helix</keyword>
<evidence type="ECO:0000256" key="3">
    <source>
        <dbReference type="ARBA" id="ARBA00010544"/>
    </source>
</evidence>
<sequence>MTASLAHAWWAVLRRDLMLSVRRLGELGNPVVFFAAVVSLFPLALGADVALLRAVGPGVVWVGALLASLLSLEGLFRADFEDGSLEQLLLSPHPTSVLVSAKILAHWLVTGVPLLLITPLLGVLLQLSTPAQVVLFGGLLLGTPILSLLGSVAVALTLGLPRGGLLVSVLLLPLFAPVLVFGAGAVSSALLEMPVLPYFYMLGAELVLAITVVPVATAAALRASLGS</sequence>
<proteinExistence type="inferred from homology"/>
<dbReference type="PIRSF" id="PIRSF002764">
    <property type="entry name" value="CcmB"/>
    <property type="match status" value="1"/>
</dbReference>
<evidence type="ECO:0000256" key="4">
    <source>
        <dbReference type="ARBA" id="ARBA00016452"/>
    </source>
</evidence>
<evidence type="ECO:0000256" key="9">
    <source>
        <dbReference type="ARBA" id="ARBA00022748"/>
    </source>
</evidence>
<dbReference type="Pfam" id="PF03379">
    <property type="entry name" value="CcmB"/>
    <property type="match status" value="1"/>
</dbReference>
<evidence type="ECO:0000256" key="2">
    <source>
        <dbReference type="ARBA" id="ARBA00004429"/>
    </source>
</evidence>
<feature type="transmembrane region" description="Helical" evidence="13">
    <location>
        <begin position="198"/>
        <end position="221"/>
    </location>
</feature>
<evidence type="ECO:0000256" key="7">
    <source>
        <dbReference type="ARBA" id="ARBA00022519"/>
    </source>
</evidence>
<dbReference type="AlphaFoldDB" id="A0A4Z0F9X4"/>
<evidence type="ECO:0000256" key="5">
    <source>
        <dbReference type="ARBA" id="ARBA00022448"/>
    </source>
</evidence>
<keyword evidence="5 12" id="KW-0813">Transport</keyword>
<feature type="transmembrane region" description="Helical" evidence="13">
    <location>
        <begin position="31"/>
        <end position="52"/>
    </location>
</feature>
<evidence type="ECO:0000256" key="8">
    <source>
        <dbReference type="ARBA" id="ARBA00022692"/>
    </source>
</evidence>
<feature type="transmembrane region" description="Helical" evidence="13">
    <location>
        <begin position="58"/>
        <end position="76"/>
    </location>
</feature>
<evidence type="ECO:0000256" key="1">
    <source>
        <dbReference type="ARBA" id="ARBA00002442"/>
    </source>
</evidence>
<gene>
    <name evidence="14" type="primary">ccmB</name>
    <name evidence="14" type="ORF">E4680_04070</name>
</gene>
<dbReference type="EMBL" id="SRIO01000004">
    <property type="protein sequence ID" value="TFZ83236.1"/>
    <property type="molecule type" value="Genomic_DNA"/>
</dbReference>
<accession>A0A4Z0F9X4</accession>
<dbReference type="PANTHER" id="PTHR30070">
    <property type="entry name" value="HEME EXPORTER PROTEIN B"/>
    <property type="match status" value="1"/>
</dbReference>
<reference evidence="14 15" key="1">
    <citation type="journal article" date="2019" name="ISME J.">
        <title>Candidatus Macondimonas diazotrophica, a novel gammaproteobacterial genus dominating crude-oil-contaminated coastal sediments.</title>
        <authorList>
            <person name="Karthikeyan S."/>
            <person name="Konstantinidis K."/>
        </authorList>
    </citation>
    <scope>NUCLEOTIDE SEQUENCE [LARGE SCALE GENOMIC DNA]</scope>
    <source>
        <strain evidence="14 15">KTK01</strain>
    </source>
</reference>
<keyword evidence="7 12" id="KW-0997">Cell inner membrane</keyword>
<evidence type="ECO:0000256" key="11">
    <source>
        <dbReference type="ARBA" id="ARBA00023136"/>
    </source>
</evidence>
<dbReference type="GO" id="GO:0005886">
    <property type="term" value="C:plasma membrane"/>
    <property type="evidence" value="ECO:0007669"/>
    <property type="project" value="UniProtKB-SubCell"/>
</dbReference>
<comment type="similarity">
    <text evidence="3 12">Belongs to the CcmB/CycW/HelB family.</text>
</comment>
<comment type="function">
    <text evidence="1 12">Required for the export of heme to the periplasm for the biogenesis of c-type cytochromes.</text>
</comment>
<comment type="caution">
    <text evidence="14">The sequence shown here is derived from an EMBL/GenBank/DDBJ whole genome shotgun (WGS) entry which is preliminary data.</text>
</comment>
<dbReference type="NCBIfam" id="TIGR01190">
    <property type="entry name" value="ccmB"/>
    <property type="match status" value="1"/>
</dbReference>
<dbReference type="Proteomes" id="UP000297890">
    <property type="component" value="Unassembled WGS sequence"/>
</dbReference>
<dbReference type="PANTHER" id="PTHR30070:SF1">
    <property type="entry name" value="CYTOCHROME C BIOGENESIS B-RELATED"/>
    <property type="match status" value="1"/>
</dbReference>